<dbReference type="InterPro" id="IPR000014">
    <property type="entry name" value="PAS"/>
</dbReference>
<dbReference type="SMART" id="SM00267">
    <property type="entry name" value="GGDEF"/>
    <property type="match status" value="1"/>
</dbReference>
<dbReference type="Gene3D" id="3.30.70.270">
    <property type="match status" value="1"/>
</dbReference>
<feature type="domain" description="GGDEF" evidence="7">
    <location>
        <begin position="293"/>
        <end position="430"/>
    </location>
</feature>
<evidence type="ECO:0000259" key="4">
    <source>
        <dbReference type="PROSITE" id="PS50110"/>
    </source>
</evidence>
<evidence type="ECO:0000256" key="2">
    <source>
        <dbReference type="ARBA" id="ARBA00034247"/>
    </source>
</evidence>
<accession>A0A7X3K9C3</accession>
<proteinExistence type="predicted"/>
<dbReference type="GO" id="GO:1902201">
    <property type="term" value="P:negative regulation of bacterial-type flagellum-dependent cell motility"/>
    <property type="evidence" value="ECO:0007669"/>
    <property type="project" value="TreeGrafter"/>
</dbReference>
<dbReference type="EC" id="2.7.7.65" evidence="1"/>
<dbReference type="InterPro" id="IPR001789">
    <property type="entry name" value="Sig_transdc_resp-reg_receiver"/>
</dbReference>
<dbReference type="EMBL" id="WSES01000007">
    <property type="protein sequence ID" value="MVW62808.1"/>
    <property type="molecule type" value="Genomic_DNA"/>
</dbReference>
<dbReference type="PROSITE" id="PS50110">
    <property type="entry name" value="RESPONSE_REGULATORY"/>
    <property type="match status" value="1"/>
</dbReference>
<evidence type="ECO:0000256" key="1">
    <source>
        <dbReference type="ARBA" id="ARBA00012528"/>
    </source>
</evidence>
<dbReference type="InterPro" id="IPR000700">
    <property type="entry name" value="PAS-assoc_C"/>
</dbReference>
<feature type="domain" description="Response regulatory" evidence="4">
    <location>
        <begin position="16"/>
        <end position="132"/>
    </location>
</feature>
<dbReference type="GO" id="GO:0005886">
    <property type="term" value="C:plasma membrane"/>
    <property type="evidence" value="ECO:0007669"/>
    <property type="project" value="TreeGrafter"/>
</dbReference>
<dbReference type="PANTHER" id="PTHR45138:SF9">
    <property type="entry name" value="DIGUANYLATE CYCLASE DGCM-RELATED"/>
    <property type="match status" value="1"/>
</dbReference>
<dbReference type="CDD" id="cd19920">
    <property type="entry name" value="REC_PA4781-like"/>
    <property type="match status" value="1"/>
</dbReference>
<dbReference type="SUPFAM" id="SSF55785">
    <property type="entry name" value="PYP-like sensor domain (PAS domain)"/>
    <property type="match status" value="1"/>
</dbReference>
<dbReference type="InterPro" id="IPR029787">
    <property type="entry name" value="Nucleotide_cyclase"/>
</dbReference>
<dbReference type="NCBIfam" id="TIGR00254">
    <property type="entry name" value="GGDEF"/>
    <property type="match status" value="1"/>
</dbReference>
<evidence type="ECO:0000313" key="9">
    <source>
        <dbReference type="Proteomes" id="UP000443353"/>
    </source>
</evidence>
<organism evidence="8 9">
    <name type="scientific">Massilia cellulosiltytica</name>
    <dbReference type="NCBI Taxonomy" id="2683234"/>
    <lineage>
        <taxon>Bacteria</taxon>
        <taxon>Pseudomonadati</taxon>
        <taxon>Pseudomonadota</taxon>
        <taxon>Betaproteobacteria</taxon>
        <taxon>Burkholderiales</taxon>
        <taxon>Oxalobacteraceae</taxon>
        <taxon>Telluria group</taxon>
        <taxon>Massilia</taxon>
    </lineage>
</organism>
<dbReference type="PROSITE" id="PS50887">
    <property type="entry name" value="GGDEF"/>
    <property type="match status" value="1"/>
</dbReference>
<evidence type="ECO:0000259" key="7">
    <source>
        <dbReference type="PROSITE" id="PS50887"/>
    </source>
</evidence>
<dbReference type="RefSeq" id="WP_056137207.1">
    <property type="nucleotide sequence ID" value="NZ_WSES01000007.1"/>
</dbReference>
<dbReference type="GO" id="GO:0052621">
    <property type="term" value="F:diguanylate cyclase activity"/>
    <property type="evidence" value="ECO:0007669"/>
    <property type="project" value="UniProtKB-EC"/>
</dbReference>
<dbReference type="Proteomes" id="UP000443353">
    <property type="component" value="Unassembled WGS sequence"/>
</dbReference>
<dbReference type="AlphaFoldDB" id="A0A7X3K9C3"/>
<dbReference type="Gene3D" id="3.30.450.20">
    <property type="entry name" value="PAS domain"/>
    <property type="match status" value="1"/>
</dbReference>
<dbReference type="SUPFAM" id="SSF55073">
    <property type="entry name" value="Nucleotide cyclase"/>
    <property type="match status" value="1"/>
</dbReference>
<dbReference type="InterPro" id="IPR013656">
    <property type="entry name" value="PAS_4"/>
</dbReference>
<keyword evidence="3" id="KW-0597">Phosphoprotein</keyword>
<dbReference type="Pfam" id="PF00072">
    <property type="entry name" value="Response_reg"/>
    <property type="match status" value="1"/>
</dbReference>
<feature type="domain" description="PAC" evidence="6">
    <location>
        <begin position="212"/>
        <end position="261"/>
    </location>
</feature>
<evidence type="ECO:0000259" key="5">
    <source>
        <dbReference type="PROSITE" id="PS50112"/>
    </source>
</evidence>
<dbReference type="Pfam" id="PF08448">
    <property type="entry name" value="PAS_4"/>
    <property type="match status" value="1"/>
</dbReference>
<dbReference type="PROSITE" id="PS50112">
    <property type="entry name" value="PAS"/>
    <property type="match status" value="1"/>
</dbReference>
<comment type="caution">
    <text evidence="8">The sequence shown here is derived from an EMBL/GenBank/DDBJ whole genome shotgun (WGS) entry which is preliminary data.</text>
</comment>
<dbReference type="GO" id="GO:0043709">
    <property type="term" value="P:cell adhesion involved in single-species biofilm formation"/>
    <property type="evidence" value="ECO:0007669"/>
    <property type="project" value="TreeGrafter"/>
</dbReference>
<dbReference type="InterPro" id="IPR011006">
    <property type="entry name" value="CheY-like_superfamily"/>
</dbReference>
<evidence type="ECO:0000256" key="3">
    <source>
        <dbReference type="PROSITE-ProRule" id="PRU00169"/>
    </source>
</evidence>
<dbReference type="InterPro" id="IPR050469">
    <property type="entry name" value="Diguanylate_Cyclase"/>
</dbReference>
<dbReference type="PROSITE" id="PS50113">
    <property type="entry name" value="PAC"/>
    <property type="match status" value="1"/>
</dbReference>
<dbReference type="InterPro" id="IPR035965">
    <property type="entry name" value="PAS-like_dom_sf"/>
</dbReference>
<dbReference type="GO" id="GO:0000160">
    <property type="term" value="P:phosphorelay signal transduction system"/>
    <property type="evidence" value="ECO:0007669"/>
    <property type="project" value="InterPro"/>
</dbReference>
<dbReference type="CDD" id="cd00130">
    <property type="entry name" value="PAS"/>
    <property type="match status" value="1"/>
</dbReference>
<dbReference type="CDD" id="cd01949">
    <property type="entry name" value="GGDEF"/>
    <property type="match status" value="1"/>
</dbReference>
<feature type="domain" description="PAS" evidence="5">
    <location>
        <begin position="144"/>
        <end position="200"/>
    </location>
</feature>
<keyword evidence="9" id="KW-1185">Reference proteome</keyword>
<dbReference type="Gene3D" id="3.40.50.2300">
    <property type="match status" value="1"/>
</dbReference>
<dbReference type="PANTHER" id="PTHR45138">
    <property type="entry name" value="REGULATORY COMPONENTS OF SENSORY TRANSDUCTION SYSTEM"/>
    <property type="match status" value="1"/>
</dbReference>
<evidence type="ECO:0000259" key="6">
    <source>
        <dbReference type="PROSITE" id="PS50113"/>
    </source>
</evidence>
<evidence type="ECO:0000313" key="8">
    <source>
        <dbReference type="EMBL" id="MVW62808.1"/>
    </source>
</evidence>
<gene>
    <name evidence="8" type="ORF">GPY61_23030</name>
</gene>
<protein>
    <recommendedName>
        <fullName evidence="1">diguanylate cyclase</fullName>
        <ecNumber evidence="1">2.7.7.65</ecNumber>
    </recommendedName>
</protein>
<feature type="modified residue" description="4-aspartylphosphate" evidence="3">
    <location>
        <position position="65"/>
    </location>
</feature>
<dbReference type="FunFam" id="3.30.70.270:FF:000001">
    <property type="entry name" value="Diguanylate cyclase domain protein"/>
    <property type="match status" value="1"/>
</dbReference>
<reference evidence="8 9" key="1">
    <citation type="submission" date="2019-12" db="EMBL/GenBank/DDBJ databases">
        <authorList>
            <person name="Li C."/>
            <person name="Zhao J."/>
        </authorList>
    </citation>
    <scope>NUCLEOTIDE SEQUENCE [LARGE SCALE GENOMIC DNA]</scope>
    <source>
        <strain evidence="8 9">NEAU-DD11</strain>
    </source>
</reference>
<comment type="catalytic activity">
    <reaction evidence="2">
        <text>2 GTP = 3',3'-c-di-GMP + 2 diphosphate</text>
        <dbReference type="Rhea" id="RHEA:24898"/>
        <dbReference type="ChEBI" id="CHEBI:33019"/>
        <dbReference type="ChEBI" id="CHEBI:37565"/>
        <dbReference type="ChEBI" id="CHEBI:58805"/>
        <dbReference type="EC" id="2.7.7.65"/>
    </reaction>
</comment>
<dbReference type="InterPro" id="IPR043128">
    <property type="entry name" value="Rev_trsase/Diguanyl_cyclase"/>
</dbReference>
<sequence>MTNPVPVPLADPRKPAILIVDDAPDNLGTLRSMMLRQGYQTFVATSGDRALDIAQRVKPDLILLDVVMPGIDGLETCRRLKAHPATTRIPVIFMSARGETEDIVAGFDTGAADYIPKPLRLEEVCARVRAQLRLRSGSDTQSEQTDRLRMIVNSMDQGLLIVESCGRVQYANPACDRYLGYAPEELVGQSLKDLLDCKEPGCCAGLDAMTYGTREVEIRHRDGNLRAMDLTMTPMHAADGLFVVLLHDITHHKQSEDALQRAAMLDPLTKIANRRHFDAFLDKEWHRAIRTAQPLSLVVLDVDHFKLYNDTLGHAAGDVCLQKVAQTLQDHAARPTDLAARYGGEEFVLLFAETPAENAARVAEMIRAAVAALEIPNPGSTTSTWLTVSVGVATIVPTQLDAIDNLFVCADRAMYAAKAGGRNRVESTIVGAAWDVVHDAAVLTAP</sequence>
<dbReference type="NCBIfam" id="TIGR00229">
    <property type="entry name" value="sensory_box"/>
    <property type="match status" value="1"/>
</dbReference>
<dbReference type="SMART" id="SM00448">
    <property type="entry name" value="REC"/>
    <property type="match status" value="1"/>
</dbReference>
<dbReference type="Pfam" id="PF00990">
    <property type="entry name" value="GGDEF"/>
    <property type="match status" value="1"/>
</dbReference>
<name>A0A7X3K9C3_9BURK</name>
<dbReference type="InterPro" id="IPR000160">
    <property type="entry name" value="GGDEF_dom"/>
</dbReference>
<dbReference type="SMART" id="SM00091">
    <property type="entry name" value="PAS"/>
    <property type="match status" value="1"/>
</dbReference>
<dbReference type="SUPFAM" id="SSF52172">
    <property type="entry name" value="CheY-like"/>
    <property type="match status" value="1"/>
</dbReference>